<dbReference type="SMART" id="SM00342">
    <property type="entry name" value="HTH_ARAC"/>
    <property type="match status" value="1"/>
</dbReference>
<dbReference type="RefSeq" id="WP_003324194.1">
    <property type="nucleotide sequence ID" value="NZ_JALP01000164.1"/>
</dbReference>
<dbReference type="PANTHER" id="PTHR43280">
    <property type="entry name" value="ARAC-FAMILY TRANSCRIPTIONAL REGULATOR"/>
    <property type="match status" value="1"/>
</dbReference>
<keyword evidence="1" id="KW-0805">Transcription regulation</keyword>
<dbReference type="InterPro" id="IPR014710">
    <property type="entry name" value="RmlC-like_jellyroll"/>
</dbReference>
<dbReference type="Proteomes" id="UP000297014">
    <property type="component" value="Unassembled WGS sequence"/>
</dbReference>
<dbReference type="SUPFAM" id="SSF51215">
    <property type="entry name" value="Regulatory protein AraC"/>
    <property type="match status" value="1"/>
</dbReference>
<dbReference type="InterPro" id="IPR037923">
    <property type="entry name" value="HTH-like"/>
</dbReference>
<dbReference type="SUPFAM" id="SSF46689">
    <property type="entry name" value="Homeodomain-like"/>
    <property type="match status" value="2"/>
</dbReference>
<dbReference type="AlphaFoldDB" id="A0A4S4K2M6"/>
<organism evidence="5 6">
    <name type="scientific">Alkalihalobacillus alcalophilus ATCC 27647 = CGMCC 1.3604</name>
    <dbReference type="NCBI Taxonomy" id="1218173"/>
    <lineage>
        <taxon>Bacteria</taxon>
        <taxon>Bacillati</taxon>
        <taxon>Bacillota</taxon>
        <taxon>Bacilli</taxon>
        <taxon>Bacillales</taxon>
        <taxon>Bacillaceae</taxon>
        <taxon>Alkalihalobacillus</taxon>
    </lineage>
</organism>
<name>A0A4S4K2M6_ALKAL</name>
<feature type="domain" description="HTH araC/xylS-type" evidence="4">
    <location>
        <begin position="177"/>
        <end position="276"/>
    </location>
</feature>
<dbReference type="GO" id="GO:0043565">
    <property type="term" value="F:sequence-specific DNA binding"/>
    <property type="evidence" value="ECO:0007669"/>
    <property type="project" value="InterPro"/>
</dbReference>
<dbReference type="Gene3D" id="2.60.120.10">
    <property type="entry name" value="Jelly Rolls"/>
    <property type="match status" value="1"/>
</dbReference>
<dbReference type="Pfam" id="PF02311">
    <property type="entry name" value="AraC_binding"/>
    <property type="match status" value="1"/>
</dbReference>
<dbReference type="Gene3D" id="1.10.10.60">
    <property type="entry name" value="Homeodomain-like"/>
    <property type="match status" value="2"/>
</dbReference>
<dbReference type="InterPro" id="IPR003313">
    <property type="entry name" value="AraC-bd"/>
</dbReference>
<reference evidence="5 6" key="1">
    <citation type="submission" date="2014-01" db="EMBL/GenBank/DDBJ databases">
        <title>Draft genome sequencing of Bacillus alcalophilus CGMCC 1.3604.</title>
        <authorList>
            <person name="Yang J."/>
            <person name="Diao L."/>
            <person name="Yang S."/>
        </authorList>
    </citation>
    <scope>NUCLEOTIDE SEQUENCE [LARGE SCALE GENOMIC DNA]</scope>
    <source>
        <strain evidence="5 6">CGMCC 1.3604</strain>
    </source>
</reference>
<evidence type="ECO:0000256" key="2">
    <source>
        <dbReference type="ARBA" id="ARBA00023125"/>
    </source>
</evidence>
<evidence type="ECO:0000313" key="5">
    <source>
        <dbReference type="EMBL" id="THG90269.1"/>
    </source>
</evidence>
<keyword evidence="2" id="KW-0238">DNA-binding</keyword>
<dbReference type="OrthoDB" id="2713997at2"/>
<keyword evidence="3" id="KW-0804">Transcription</keyword>
<evidence type="ECO:0000256" key="1">
    <source>
        <dbReference type="ARBA" id="ARBA00023015"/>
    </source>
</evidence>
<accession>A0A4S4K2M6</accession>
<proteinExistence type="predicted"/>
<evidence type="ECO:0000313" key="6">
    <source>
        <dbReference type="Proteomes" id="UP000297014"/>
    </source>
</evidence>
<dbReference type="InterPro" id="IPR018060">
    <property type="entry name" value="HTH_AraC"/>
</dbReference>
<dbReference type="PROSITE" id="PS00041">
    <property type="entry name" value="HTH_ARAC_FAMILY_1"/>
    <property type="match status" value="1"/>
</dbReference>
<dbReference type="InterPro" id="IPR009057">
    <property type="entry name" value="Homeodomain-like_sf"/>
</dbReference>
<gene>
    <name evidence="5" type="ORF">AJ85_11730</name>
</gene>
<comment type="caution">
    <text evidence="5">The sequence shown here is derived from an EMBL/GenBank/DDBJ whole genome shotgun (WGS) entry which is preliminary data.</text>
</comment>
<evidence type="ECO:0000259" key="4">
    <source>
        <dbReference type="PROSITE" id="PS01124"/>
    </source>
</evidence>
<dbReference type="EMBL" id="JALP01000164">
    <property type="protein sequence ID" value="THG90269.1"/>
    <property type="molecule type" value="Genomic_DNA"/>
</dbReference>
<sequence>MSISLIDDHLQFGYHQNTKSKIDFHSHEKAEIYYFHGGKCNYLIGDEIHILSPGDLILMHGLTLHRPKIFEEDDYIRTTIHFDTSYFSQLLEPMGLERVLLPFTKIKSLRIHFEGKQKEELESYFRRIHQLKDNGDLLSVQRSQLLFIDLLAFIYPFCQNSLAKKRTHHSDKEKHVQRVITYIENHYHEEISLEFLEEQLHLSRFYLSKIFKEVTGVTIFTFLYQKRVNQAKIELMLYPNRTVTEVSFAMGFKHASHLSKVFKQLTGMTPEQYRKEVVY</sequence>
<dbReference type="PANTHER" id="PTHR43280:SF28">
    <property type="entry name" value="HTH-TYPE TRANSCRIPTIONAL ACTIVATOR RHAS"/>
    <property type="match status" value="1"/>
</dbReference>
<evidence type="ECO:0000256" key="3">
    <source>
        <dbReference type="ARBA" id="ARBA00023163"/>
    </source>
</evidence>
<dbReference type="Pfam" id="PF12833">
    <property type="entry name" value="HTH_18"/>
    <property type="match status" value="1"/>
</dbReference>
<protein>
    <recommendedName>
        <fullName evidence="4">HTH araC/xylS-type domain-containing protein</fullName>
    </recommendedName>
</protein>
<dbReference type="PROSITE" id="PS01124">
    <property type="entry name" value="HTH_ARAC_FAMILY_2"/>
    <property type="match status" value="1"/>
</dbReference>
<dbReference type="InterPro" id="IPR018062">
    <property type="entry name" value="HTH_AraC-typ_CS"/>
</dbReference>
<dbReference type="GO" id="GO:0003700">
    <property type="term" value="F:DNA-binding transcription factor activity"/>
    <property type="evidence" value="ECO:0007669"/>
    <property type="project" value="InterPro"/>
</dbReference>